<feature type="transmembrane region" description="Helical" evidence="7">
    <location>
        <begin position="47"/>
        <end position="71"/>
    </location>
</feature>
<dbReference type="EMBL" id="SMJU01000025">
    <property type="protein sequence ID" value="TDB58090.1"/>
    <property type="molecule type" value="Genomic_DNA"/>
</dbReference>
<feature type="transmembrane region" description="Helical" evidence="7">
    <location>
        <begin position="234"/>
        <end position="253"/>
    </location>
</feature>
<feature type="domain" description="Peptidase S54 rhomboid" evidence="8">
    <location>
        <begin position="45"/>
        <end position="103"/>
    </location>
</feature>
<dbReference type="SUPFAM" id="SSF144091">
    <property type="entry name" value="Rhomboid-like"/>
    <property type="match status" value="1"/>
</dbReference>
<evidence type="ECO:0000256" key="4">
    <source>
        <dbReference type="ARBA" id="ARBA00022801"/>
    </source>
</evidence>
<gene>
    <name evidence="9" type="ORF">EZE20_23305</name>
</gene>
<evidence type="ECO:0000256" key="1">
    <source>
        <dbReference type="ARBA" id="ARBA00004141"/>
    </source>
</evidence>
<organism evidence="9 10">
    <name type="scientific">Arundinibacter roseus</name>
    <dbReference type="NCBI Taxonomy" id="2070510"/>
    <lineage>
        <taxon>Bacteria</taxon>
        <taxon>Pseudomonadati</taxon>
        <taxon>Bacteroidota</taxon>
        <taxon>Cytophagia</taxon>
        <taxon>Cytophagales</taxon>
        <taxon>Spirosomataceae</taxon>
        <taxon>Arundinibacter</taxon>
    </lineage>
</organism>
<dbReference type="RefSeq" id="WP_132122322.1">
    <property type="nucleotide sequence ID" value="NZ_SMJU01000025.1"/>
</dbReference>
<dbReference type="PANTHER" id="PTHR43731:SF14">
    <property type="entry name" value="PRESENILIN-ASSOCIATED RHOMBOID-LIKE PROTEIN, MITOCHONDRIAL"/>
    <property type="match status" value="1"/>
</dbReference>
<dbReference type="Gene3D" id="1.20.1540.10">
    <property type="entry name" value="Rhomboid-like"/>
    <property type="match status" value="1"/>
</dbReference>
<comment type="similarity">
    <text evidence="2">Belongs to the peptidase S54 family.</text>
</comment>
<dbReference type="GO" id="GO:0004252">
    <property type="term" value="F:serine-type endopeptidase activity"/>
    <property type="evidence" value="ECO:0007669"/>
    <property type="project" value="InterPro"/>
</dbReference>
<feature type="transmembrane region" description="Helical" evidence="7">
    <location>
        <begin position="199"/>
        <end position="219"/>
    </location>
</feature>
<feature type="transmembrane region" description="Helical" evidence="7">
    <location>
        <begin position="12"/>
        <end position="35"/>
    </location>
</feature>
<evidence type="ECO:0000313" key="9">
    <source>
        <dbReference type="EMBL" id="TDB58090.1"/>
    </source>
</evidence>
<keyword evidence="4" id="KW-0378">Hydrolase</keyword>
<dbReference type="Proteomes" id="UP000295706">
    <property type="component" value="Unassembled WGS sequence"/>
</dbReference>
<dbReference type="GO" id="GO:0006508">
    <property type="term" value="P:proteolysis"/>
    <property type="evidence" value="ECO:0007669"/>
    <property type="project" value="UniProtKB-KW"/>
</dbReference>
<feature type="transmembrane region" description="Helical" evidence="7">
    <location>
        <begin position="83"/>
        <end position="101"/>
    </location>
</feature>
<protein>
    <submittedName>
        <fullName evidence="9">Rhomboid family intramembrane serine protease</fullName>
    </submittedName>
</protein>
<evidence type="ECO:0000256" key="3">
    <source>
        <dbReference type="ARBA" id="ARBA00022692"/>
    </source>
</evidence>
<evidence type="ECO:0000256" key="5">
    <source>
        <dbReference type="ARBA" id="ARBA00022989"/>
    </source>
</evidence>
<evidence type="ECO:0000256" key="6">
    <source>
        <dbReference type="ARBA" id="ARBA00023136"/>
    </source>
</evidence>
<dbReference type="PANTHER" id="PTHR43731">
    <property type="entry name" value="RHOMBOID PROTEASE"/>
    <property type="match status" value="1"/>
</dbReference>
<evidence type="ECO:0000256" key="2">
    <source>
        <dbReference type="ARBA" id="ARBA00009045"/>
    </source>
</evidence>
<comment type="caution">
    <text evidence="9">The sequence shown here is derived from an EMBL/GenBank/DDBJ whole genome shotgun (WGS) entry which is preliminary data.</text>
</comment>
<dbReference type="AlphaFoldDB" id="A0A4R4JTV3"/>
<dbReference type="OrthoDB" id="9807874at2"/>
<keyword evidence="10" id="KW-1185">Reference proteome</keyword>
<reference evidence="9 10" key="1">
    <citation type="submission" date="2019-02" db="EMBL/GenBank/DDBJ databases">
        <title>Arundinibacter roseus gen. nov., sp. nov., a new member of the family Cytophagaceae.</title>
        <authorList>
            <person name="Szuroczki S."/>
            <person name="Khayer B."/>
            <person name="Sproer C."/>
            <person name="Toumi M."/>
            <person name="Szabo A."/>
            <person name="Felfoldi T."/>
            <person name="Schumann P."/>
            <person name="Toth E."/>
        </authorList>
    </citation>
    <scope>NUCLEOTIDE SEQUENCE [LARGE SCALE GENOMIC DNA]</scope>
    <source>
        <strain evidence="9 10">DMA-k-7a</strain>
    </source>
</reference>
<keyword evidence="5 7" id="KW-1133">Transmembrane helix</keyword>
<dbReference type="InterPro" id="IPR022764">
    <property type="entry name" value="Peptidase_S54_rhomboid_dom"/>
</dbReference>
<accession>A0A4R4JTV3</accession>
<evidence type="ECO:0000256" key="7">
    <source>
        <dbReference type="SAM" id="Phobius"/>
    </source>
</evidence>
<name>A0A4R4JTV3_9BACT</name>
<keyword evidence="3 7" id="KW-0812">Transmembrane</keyword>
<feature type="transmembrane region" description="Helical" evidence="7">
    <location>
        <begin position="174"/>
        <end position="194"/>
    </location>
</feature>
<dbReference type="GO" id="GO:0016020">
    <property type="term" value="C:membrane"/>
    <property type="evidence" value="ECO:0007669"/>
    <property type="project" value="UniProtKB-SubCell"/>
</dbReference>
<keyword evidence="6 7" id="KW-0472">Membrane</keyword>
<dbReference type="InterPro" id="IPR035952">
    <property type="entry name" value="Rhomboid-like_sf"/>
</dbReference>
<evidence type="ECO:0000259" key="8">
    <source>
        <dbReference type="Pfam" id="PF01694"/>
    </source>
</evidence>
<evidence type="ECO:0000313" key="10">
    <source>
        <dbReference type="Proteomes" id="UP000295706"/>
    </source>
</evidence>
<comment type="subcellular location">
    <subcellularLocation>
        <location evidence="1">Membrane</location>
        <topology evidence="1">Multi-pass membrane protein</topology>
    </subcellularLocation>
</comment>
<dbReference type="Pfam" id="PF01694">
    <property type="entry name" value="Rhomboid"/>
    <property type="match status" value="2"/>
</dbReference>
<feature type="domain" description="Peptidase S54 rhomboid" evidence="8">
    <location>
        <begin position="163"/>
        <end position="250"/>
    </location>
</feature>
<proteinExistence type="inferred from homology"/>
<sequence length="261" mass="30112">MFSLTPLVRNLLILNVAFFIIDAYIFPLIPVFALRSLLSPAFLPFQFVTYMFLHGGFGHLFSNMFGLIIFGPMLERIWGPKRFLIFYFVTGIGAGLLFSGIDYYETSRLQEAVSVYLQYPTPQGFLDFMSQHAKGYYQSNLDFINNFDENPTEQRYIQDSINFVNSYYQREVNIPMVGASGAIFGILMAFGLLFPNTELFLLFFPFPIKAKYFVAFYGMYELYQGIQNSQTDNVAHFAHVGGMLFAFILLKIWSADRNKFF</sequence>
<keyword evidence="9" id="KW-0645">Protease</keyword>
<dbReference type="InterPro" id="IPR050925">
    <property type="entry name" value="Rhomboid_protease_S54"/>
</dbReference>